<protein>
    <submittedName>
        <fullName evidence="2">Uncharacterized protein</fullName>
    </submittedName>
</protein>
<organism evidence="2 3">
    <name type="scientific">Bipolaricaulis sibiricus</name>
    <dbReference type="NCBI Taxonomy" id="2501609"/>
    <lineage>
        <taxon>Bacteria</taxon>
        <taxon>Candidatus Bipolaricaulota</taxon>
        <taxon>Candidatus Bipolaricaulia</taxon>
        <taxon>Candidatus Bipolaricaulales</taxon>
        <taxon>Candidatus Bipolaricaulaceae</taxon>
        <taxon>Candidatus Bipolaricaulis</taxon>
    </lineage>
</organism>
<dbReference type="Proteomes" id="UP000287233">
    <property type="component" value="Chromosome"/>
</dbReference>
<evidence type="ECO:0000313" key="3">
    <source>
        <dbReference type="Proteomes" id="UP000287233"/>
    </source>
</evidence>
<proteinExistence type="predicted"/>
<evidence type="ECO:0000313" key="2">
    <source>
        <dbReference type="EMBL" id="QAA76102.1"/>
    </source>
</evidence>
<dbReference type="KEGG" id="bih:BIP78_0336"/>
<sequence length="141" mass="14619">MRKAWISCGVLLLAGAMAVAVDLSGEWASQLTFGSAAVSARTTFTLHLAGSGWQLTSSWNPFLPEVSSHTLVLRGGLGALTWTAGASFDLAPRGGGLPLSRAHGQALWAAEGFAVRSGFVSFDLVLGNLTLRLTLHGAPAE</sequence>
<dbReference type="EMBL" id="CP034928">
    <property type="protein sequence ID" value="QAA76102.1"/>
    <property type="molecule type" value="Genomic_DNA"/>
</dbReference>
<dbReference type="AlphaFoldDB" id="A0A410FSZ0"/>
<feature type="chain" id="PRO_5019497598" evidence="1">
    <location>
        <begin position="21"/>
        <end position="141"/>
    </location>
</feature>
<gene>
    <name evidence="2" type="ORF">BIP78_0336</name>
</gene>
<evidence type="ECO:0000256" key="1">
    <source>
        <dbReference type="SAM" id="SignalP"/>
    </source>
</evidence>
<accession>A0A410FSZ0</accession>
<feature type="signal peptide" evidence="1">
    <location>
        <begin position="1"/>
        <end position="20"/>
    </location>
</feature>
<name>A0A410FSZ0_BIPS1</name>
<keyword evidence="1" id="KW-0732">Signal</keyword>
<reference evidence="3" key="1">
    <citation type="submission" date="2018-12" db="EMBL/GenBank/DDBJ databases">
        <title>Complete genome sequence of an uncultured bacterium of the candidate phylum Bipolaricaulota.</title>
        <authorList>
            <person name="Kadnikov V.V."/>
            <person name="Mardanov A.V."/>
            <person name="Beletsky A.V."/>
            <person name="Frank Y.A."/>
            <person name="Karnachuk O.V."/>
            <person name="Ravin N.V."/>
        </authorList>
    </citation>
    <scope>NUCLEOTIDE SEQUENCE [LARGE SCALE GENOMIC DNA]</scope>
</reference>